<evidence type="ECO:0000256" key="8">
    <source>
        <dbReference type="ARBA" id="ARBA00022701"/>
    </source>
</evidence>
<evidence type="ECO:0000256" key="10">
    <source>
        <dbReference type="ARBA" id="ARBA00023242"/>
    </source>
</evidence>
<protein>
    <recommendedName>
        <fullName evidence="5">Microtubule-associated protein Jupiter</fullName>
    </recommendedName>
</protein>
<feature type="compositionally biased region" description="Low complexity" evidence="11">
    <location>
        <begin position="92"/>
        <end position="110"/>
    </location>
</feature>
<comment type="function">
    <text evidence="1">Binds to all microtubule populations.</text>
</comment>
<reference evidence="13" key="1">
    <citation type="submission" date="2025-08" db="UniProtKB">
        <authorList>
            <consortium name="RefSeq"/>
        </authorList>
    </citation>
    <scope>IDENTIFICATION</scope>
    <source>
        <tissue evidence="13">Whole body</tissue>
    </source>
</reference>
<evidence type="ECO:0000256" key="1">
    <source>
        <dbReference type="ARBA" id="ARBA00003805"/>
    </source>
</evidence>
<evidence type="ECO:0000256" key="7">
    <source>
        <dbReference type="ARBA" id="ARBA00022553"/>
    </source>
</evidence>
<feature type="region of interest" description="Disordered" evidence="11">
    <location>
        <begin position="1"/>
        <end position="150"/>
    </location>
</feature>
<comment type="similarity">
    <text evidence="4">Belongs to the MAP Jupiter family.</text>
</comment>
<keyword evidence="6" id="KW-0963">Cytoplasm</keyword>
<dbReference type="Proteomes" id="UP001652626">
    <property type="component" value="Chromosome 20"/>
</dbReference>
<evidence type="ECO:0000313" key="13">
    <source>
        <dbReference type="RefSeq" id="XP_064074039.1"/>
    </source>
</evidence>
<dbReference type="PANTHER" id="PTHR34930:SF2">
    <property type="entry name" value="MICROTUBULE-ASSOCIATED PROTEIN JUPITER"/>
    <property type="match status" value="1"/>
</dbReference>
<dbReference type="InterPro" id="IPR033335">
    <property type="entry name" value="JUPITER"/>
</dbReference>
<sequence>MTSTSFNVGLGDGSRSSSRVLRPPGGGHTDIFGGEPEPTRGRRPAPATAASLIQGYGDEPAKPTNGAVTPSQNGQASEPHEAPAPPAPVPEPAQEAPIPQAASTPNAAPTPTTPPEPKSMSPKAVTPTEPRNEAPKRVRVPPGGFSSGLW</sequence>
<evidence type="ECO:0000256" key="3">
    <source>
        <dbReference type="ARBA" id="ARBA00004186"/>
    </source>
</evidence>
<dbReference type="PANTHER" id="PTHR34930">
    <property type="entry name" value="GEO05313P1"/>
    <property type="match status" value="1"/>
</dbReference>
<keyword evidence="12" id="KW-1185">Reference proteome</keyword>
<gene>
    <name evidence="13" type="primary">LOC113391437</name>
</gene>
<evidence type="ECO:0000256" key="4">
    <source>
        <dbReference type="ARBA" id="ARBA00005344"/>
    </source>
</evidence>
<evidence type="ECO:0000256" key="9">
    <source>
        <dbReference type="ARBA" id="ARBA00023212"/>
    </source>
</evidence>
<accession>A0ABM4ARX3</accession>
<organism evidence="12 13">
    <name type="scientific">Vanessa tameamea</name>
    <name type="common">Kamehameha butterfly</name>
    <dbReference type="NCBI Taxonomy" id="334116"/>
    <lineage>
        <taxon>Eukaryota</taxon>
        <taxon>Metazoa</taxon>
        <taxon>Ecdysozoa</taxon>
        <taxon>Arthropoda</taxon>
        <taxon>Hexapoda</taxon>
        <taxon>Insecta</taxon>
        <taxon>Pterygota</taxon>
        <taxon>Neoptera</taxon>
        <taxon>Endopterygota</taxon>
        <taxon>Lepidoptera</taxon>
        <taxon>Glossata</taxon>
        <taxon>Ditrysia</taxon>
        <taxon>Papilionoidea</taxon>
        <taxon>Nymphalidae</taxon>
        <taxon>Nymphalinae</taxon>
        <taxon>Vanessa</taxon>
    </lineage>
</organism>
<keyword evidence="7" id="KW-0597">Phosphoprotein</keyword>
<proteinExistence type="inferred from homology"/>
<evidence type="ECO:0000256" key="11">
    <source>
        <dbReference type="SAM" id="MobiDB-lite"/>
    </source>
</evidence>
<keyword evidence="9" id="KW-0206">Cytoskeleton</keyword>
<keyword evidence="8" id="KW-0493">Microtubule</keyword>
<keyword evidence="10" id="KW-0539">Nucleus</keyword>
<comment type="subcellular location">
    <subcellularLocation>
        <location evidence="3">Cytoplasm</location>
        <location evidence="3">Cytoskeleton</location>
        <location evidence="3">Spindle</location>
    </subcellularLocation>
    <subcellularLocation>
        <location evidence="2">Nucleus</location>
    </subcellularLocation>
</comment>
<evidence type="ECO:0000256" key="5">
    <source>
        <dbReference type="ARBA" id="ARBA00021471"/>
    </source>
</evidence>
<evidence type="ECO:0000256" key="2">
    <source>
        <dbReference type="ARBA" id="ARBA00004123"/>
    </source>
</evidence>
<evidence type="ECO:0000313" key="12">
    <source>
        <dbReference type="Proteomes" id="UP001652626"/>
    </source>
</evidence>
<evidence type="ECO:0000256" key="6">
    <source>
        <dbReference type="ARBA" id="ARBA00022490"/>
    </source>
</evidence>
<name>A0ABM4ARX3_VANTA</name>
<dbReference type="RefSeq" id="XP_064074039.1">
    <property type="nucleotide sequence ID" value="XM_064217969.1"/>
</dbReference>
<dbReference type="GeneID" id="113391437"/>
<feature type="compositionally biased region" description="Pro residues" evidence="11">
    <location>
        <begin position="82"/>
        <end position="91"/>
    </location>
</feature>